<proteinExistence type="predicted"/>
<reference evidence="1 2" key="1">
    <citation type="submission" date="2016-04" db="EMBL/GenBank/DDBJ databases">
        <title>Genome sequence of Methanobrevibacter cuticularis DSM 11139.</title>
        <authorList>
            <person name="Poehlein A."/>
            <person name="Seedorf H."/>
            <person name="Daniel R."/>
        </authorList>
    </citation>
    <scope>NUCLEOTIDE SEQUENCE [LARGE SCALE GENOMIC DNA]</scope>
    <source>
        <strain evidence="1 2">DSM 11139</strain>
    </source>
</reference>
<dbReference type="SUPFAM" id="SSF56784">
    <property type="entry name" value="HAD-like"/>
    <property type="match status" value="1"/>
</dbReference>
<comment type="caution">
    <text evidence="1">The sequence shown here is derived from an EMBL/GenBank/DDBJ whole genome shotgun (WGS) entry which is preliminary data.</text>
</comment>
<gene>
    <name evidence="1" type="ORF">MBCUT_07330</name>
</gene>
<evidence type="ECO:0008006" key="3">
    <source>
        <dbReference type="Google" id="ProtNLM"/>
    </source>
</evidence>
<dbReference type="InterPro" id="IPR023214">
    <property type="entry name" value="HAD_sf"/>
</dbReference>
<protein>
    <recommendedName>
        <fullName evidence="3">Haloacid dehalogenase-like hydrolase</fullName>
    </recommendedName>
</protein>
<dbReference type="Proteomes" id="UP000077275">
    <property type="component" value="Unassembled WGS sequence"/>
</dbReference>
<dbReference type="PATRIC" id="fig|47311.3.peg.814"/>
<sequence length="351" mass="40126">MIKKLFITDCEGPLSLNDNAYEISSEFIPEGDEFFKIISKFDDYLVDIAKKPDYNAGGTLKLIVPFFKAYGITNQKIIDFSKEKINLVDGVEKTLELAENAMSSFIVSTSYGQYIEALCNYLDFPFENTYYTHLDMYDSYELSDNEKEKLFEFRDTIVKIARENSPDFDKLNEIFFDEIPKMEIAKLIENINTVGGEGKKLAIKDIVSKCDCDKNGIMYVGDSITDVEPLKYAKKNGGLAISFNGNEYALKEAEIAIITNNTLPTSLLLELHSKFNKEYVFEFIRSYSKNPQNALETFKFGHDMIDEFNETFKGKFPIIEVIREDNLDELIKKSIIMRKEIRGNAIGSLGK</sequence>
<dbReference type="AlphaFoldDB" id="A0A166EF55"/>
<dbReference type="STRING" id="47311.MBCUT_07330"/>
<dbReference type="EMBL" id="LWMW01000089">
    <property type="protein sequence ID" value="KZX16579.1"/>
    <property type="molecule type" value="Genomic_DNA"/>
</dbReference>
<evidence type="ECO:0000313" key="2">
    <source>
        <dbReference type="Proteomes" id="UP000077275"/>
    </source>
</evidence>
<dbReference type="PIRSF" id="PIRSF019370">
    <property type="entry name" value="EhaR"/>
    <property type="match status" value="1"/>
</dbReference>
<keyword evidence="2" id="KW-1185">Reference proteome</keyword>
<dbReference type="Gene3D" id="3.40.50.1000">
    <property type="entry name" value="HAD superfamily/HAD-like"/>
    <property type="match status" value="1"/>
</dbReference>
<accession>A0A166EF55</accession>
<name>A0A166EF55_9EURY</name>
<evidence type="ECO:0000313" key="1">
    <source>
        <dbReference type="EMBL" id="KZX16579.1"/>
    </source>
</evidence>
<dbReference type="RefSeq" id="WP_084270703.1">
    <property type="nucleotide sequence ID" value="NZ_LWMW01000089.1"/>
</dbReference>
<dbReference type="InterPro" id="IPR036412">
    <property type="entry name" value="HAD-like_sf"/>
</dbReference>
<organism evidence="1 2">
    <name type="scientific">Methanobrevibacter cuticularis</name>
    <dbReference type="NCBI Taxonomy" id="47311"/>
    <lineage>
        <taxon>Archaea</taxon>
        <taxon>Methanobacteriati</taxon>
        <taxon>Methanobacteriota</taxon>
        <taxon>Methanomada group</taxon>
        <taxon>Methanobacteria</taxon>
        <taxon>Methanobacteriales</taxon>
        <taxon>Methanobacteriaceae</taxon>
        <taxon>Methanobrevibacter</taxon>
    </lineage>
</organism>
<dbReference type="InterPro" id="IPR024196">
    <property type="entry name" value="NiFe_hyd_3_EhaR"/>
</dbReference>
<dbReference type="Gene3D" id="1.10.3870.10">
    <property type="entry name" value="AF1437-like domain superfamily"/>
    <property type="match status" value="1"/>
</dbReference>
<dbReference type="OrthoDB" id="359083at2157"/>